<proteinExistence type="predicted"/>
<dbReference type="PROSITE" id="PS51257">
    <property type="entry name" value="PROKAR_LIPOPROTEIN"/>
    <property type="match status" value="1"/>
</dbReference>
<reference evidence="2" key="1">
    <citation type="journal article" date="2019" name="Int. J. Syst. Evol. Microbiol.">
        <title>The Global Catalogue of Microorganisms (GCM) 10K type strain sequencing project: providing services to taxonomists for standard genome sequencing and annotation.</title>
        <authorList>
            <consortium name="The Broad Institute Genomics Platform"/>
            <consortium name="The Broad Institute Genome Sequencing Center for Infectious Disease"/>
            <person name="Wu L."/>
            <person name="Ma J."/>
        </authorList>
    </citation>
    <scope>NUCLEOTIDE SEQUENCE [LARGE SCALE GENOMIC DNA]</scope>
    <source>
        <strain evidence="2">JCM 12389</strain>
    </source>
</reference>
<organism evidence="1 2">
    <name type="scientific">Salinibacillus aidingensis</name>
    <dbReference type="NCBI Taxonomy" id="237684"/>
    <lineage>
        <taxon>Bacteria</taxon>
        <taxon>Bacillati</taxon>
        <taxon>Bacillota</taxon>
        <taxon>Bacilli</taxon>
        <taxon>Bacillales</taxon>
        <taxon>Bacillaceae</taxon>
        <taxon>Salinibacillus</taxon>
    </lineage>
</organism>
<evidence type="ECO:0008006" key="3">
    <source>
        <dbReference type="Google" id="ProtNLM"/>
    </source>
</evidence>
<accession>A0ABP3LM83</accession>
<name>A0ABP3LM83_9BACI</name>
<dbReference type="Proteomes" id="UP001500880">
    <property type="component" value="Unassembled WGS sequence"/>
</dbReference>
<sequence>MIKWFKIVMIGTLVFLGACQSNEVAEEPYEGIPLKIAVVGETPEVREEQIIFKTLSLEELYRSHPDKYDAVFIREEHFSDASHQKYVEMFKKKRAPSFFIASKANTIPFQDLENPVSYKEKEAAKKINDTQNYISGFLYEGADEGYQGWKFSYPVKNNEIQRDNVQGIYSSVFKLVEKELNKASSING</sequence>
<evidence type="ECO:0000313" key="1">
    <source>
        <dbReference type="EMBL" id="GAA0501862.1"/>
    </source>
</evidence>
<comment type="caution">
    <text evidence="1">The sequence shown here is derived from an EMBL/GenBank/DDBJ whole genome shotgun (WGS) entry which is preliminary data.</text>
</comment>
<keyword evidence="2" id="KW-1185">Reference proteome</keyword>
<evidence type="ECO:0000313" key="2">
    <source>
        <dbReference type="Proteomes" id="UP001500880"/>
    </source>
</evidence>
<dbReference type="RefSeq" id="WP_343843225.1">
    <property type="nucleotide sequence ID" value="NZ_BAAADO010000008.1"/>
</dbReference>
<gene>
    <name evidence="1" type="ORF">GCM10008986_31750</name>
</gene>
<dbReference type="EMBL" id="BAAADO010000008">
    <property type="protein sequence ID" value="GAA0501862.1"/>
    <property type="molecule type" value="Genomic_DNA"/>
</dbReference>
<protein>
    <recommendedName>
        <fullName evidence="3">Lipoprotein</fullName>
    </recommendedName>
</protein>